<evidence type="ECO:0000256" key="2">
    <source>
        <dbReference type="SAM" id="Phobius"/>
    </source>
</evidence>
<sequence length="199" mass="22264">MALLEYSRLVGTTSSDSAFTTNDNNDTSSKSISTTSTTTASTTKPPTTTHPAPATTPTILNHIIPLLTTTFKTLYQTHLLLFSLCFSTLTLLLVHVLSNLHLFLLNLFLFVNFILYRTLFFIRTITMETATLSYSIWDSRKARQIRKKIEFEFFVWILGPGGNLLCFLLWPGWIVLGVMVWGLSWVFSSSGLARVAVSG</sequence>
<organism evidence="3 4">
    <name type="scientific">Neurospora intermedia</name>
    <dbReference type="NCBI Taxonomy" id="5142"/>
    <lineage>
        <taxon>Eukaryota</taxon>
        <taxon>Fungi</taxon>
        <taxon>Dikarya</taxon>
        <taxon>Ascomycota</taxon>
        <taxon>Pezizomycotina</taxon>
        <taxon>Sordariomycetes</taxon>
        <taxon>Sordariomycetidae</taxon>
        <taxon>Sordariales</taxon>
        <taxon>Sordariaceae</taxon>
        <taxon>Neurospora</taxon>
    </lineage>
</organism>
<keyword evidence="2" id="KW-0812">Transmembrane</keyword>
<feature type="region of interest" description="Disordered" evidence="1">
    <location>
        <begin position="20"/>
        <end position="54"/>
    </location>
</feature>
<feature type="transmembrane region" description="Helical" evidence="2">
    <location>
        <begin position="153"/>
        <end position="173"/>
    </location>
</feature>
<dbReference type="EMBL" id="JAVLET010000013">
    <property type="protein sequence ID" value="KAL0466228.1"/>
    <property type="molecule type" value="Genomic_DNA"/>
</dbReference>
<reference evidence="3 4" key="1">
    <citation type="submission" date="2023-09" db="EMBL/GenBank/DDBJ databases">
        <title>Multi-omics analysis of a traditional fermented food reveals byproduct-associated fungal strains for waste-to-food upcycling.</title>
        <authorList>
            <consortium name="Lawrence Berkeley National Laboratory"/>
            <person name="Rekdal V.M."/>
            <person name="Villalobos-Escobedo J.M."/>
            <person name="Rodriguez-Valeron N."/>
            <person name="Garcia M.O."/>
            <person name="Vasquez D.P."/>
            <person name="Damayanti I."/>
            <person name="Sorensen P.M."/>
            <person name="Baidoo E.E."/>
            <person name="De Carvalho A.C."/>
            <person name="Riley R."/>
            <person name="Lipzen A."/>
            <person name="He G."/>
            <person name="Yan M."/>
            <person name="Haridas S."/>
            <person name="Daum C."/>
            <person name="Yoshinaga Y."/>
            <person name="Ng V."/>
            <person name="Grigoriev I.V."/>
            <person name="Munk R."/>
            <person name="Nuraida L."/>
            <person name="Wijaya C.H."/>
            <person name="Morales P.-C."/>
            <person name="Keasling J.D."/>
        </authorList>
    </citation>
    <scope>NUCLEOTIDE SEQUENCE [LARGE SCALE GENOMIC DNA]</scope>
    <source>
        <strain evidence="3 4">FGSC 2613</strain>
    </source>
</reference>
<comment type="caution">
    <text evidence="3">The sequence shown here is derived from an EMBL/GenBank/DDBJ whole genome shotgun (WGS) entry which is preliminary data.</text>
</comment>
<gene>
    <name evidence="3" type="ORF">QR685DRAFT_107547</name>
</gene>
<evidence type="ECO:0000256" key="1">
    <source>
        <dbReference type="SAM" id="MobiDB-lite"/>
    </source>
</evidence>
<evidence type="ECO:0000313" key="3">
    <source>
        <dbReference type="EMBL" id="KAL0466228.1"/>
    </source>
</evidence>
<keyword evidence="4" id="KW-1185">Reference proteome</keyword>
<proteinExistence type="predicted"/>
<dbReference type="Proteomes" id="UP001451303">
    <property type="component" value="Unassembled WGS sequence"/>
</dbReference>
<evidence type="ECO:0008006" key="5">
    <source>
        <dbReference type="Google" id="ProtNLM"/>
    </source>
</evidence>
<protein>
    <recommendedName>
        <fullName evidence="5">Golgi apparatus membrane protein TVP23 homolog</fullName>
    </recommendedName>
</protein>
<accession>A0ABR3D1R1</accession>
<keyword evidence="2" id="KW-0472">Membrane</keyword>
<name>A0ABR3D1R1_NEUIN</name>
<keyword evidence="2" id="KW-1133">Transmembrane helix</keyword>
<feature type="transmembrane region" description="Helical" evidence="2">
    <location>
        <begin position="103"/>
        <end position="122"/>
    </location>
</feature>
<feature type="transmembrane region" description="Helical" evidence="2">
    <location>
        <begin position="79"/>
        <end position="97"/>
    </location>
</feature>
<evidence type="ECO:0000313" key="4">
    <source>
        <dbReference type="Proteomes" id="UP001451303"/>
    </source>
</evidence>